<sequence length="143" mass="16471">MFRIVRVLCCTLLVACLSFIPALCSAEQLYQITETELERLDRNLTELRNINDRQRTESATLRKQLEASLTQLTEAGKQSQMLKAQLGALKLTLEGQEQSLQNANRLLQQYEAEERSRLRHSRWQRNIAYVIAAAAVYFAVRKT</sequence>
<feature type="signal peptide" evidence="2">
    <location>
        <begin position="1"/>
        <end position="26"/>
    </location>
</feature>
<keyword evidence="2" id="KW-0732">Signal</keyword>
<dbReference type="STRING" id="1123323.SAMN05216245_1106"/>
<protein>
    <submittedName>
        <fullName evidence="3">Uncharacterized protein</fullName>
    </submittedName>
</protein>
<evidence type="ECO:0000313" key="4">
    <source>
        <dbReference type="Proteomes" id="UP000198896"/>
    </source>
</evidence>
<gene>
    <name evidence="3" type="ORF">SAMN05216245_1106</name>
</gene>
<evidence type="ECO:0000313" key="3">
    <source>
        <dbReference type="EMBL" id="SFE59523.1"/>
    </source>
</evidence>
<keyword evidence="4" id="KW-1185">Reference proteome</keyword>
<accession>A0A1I2BVS8</accession>
<dbReference type="EMBL" id="FONL01000010">
    <property type="protein sequence ID" value="SFE59523.1"/>
    <property type="molecule type" value="Genomic_DNA"/>
</dbReference>
<feature type="coiled-coil region" evidence="1">
    <location>
        <begin position="30"/>
        <end position="57"/>
    </location>
</feature>
<dbReference type="Proteomes" id="UP000198896">
    <property type="component" value="Unassembled WGS sequence"/>
</dbReference>
<keyword evidence="1" id="KW-0175">Coiled coil</keyword>
<evidence type="ECO:0000256" key="1">
    <source>
        <dbReference type="SAM" id="Coils"/>
    </source>
</evidence>
<evidence type="ECO:0000256" key="2">
    <source>
        <dbReference type="SAM" id="SignalP"/>
    </source>
</evidence>
<organism evidence="3 4">
    <name type="scientific">Succiniclasticum ruminis DSM 9236</name>
    <dbReference type="NCBI Taxonomy" id="1123323"/>
    <lineage>
        <taxon>Bacteria</taxon>
        <taxon>Bacillati</taxon>
        <taxon>Bacillota</taxon>
        <taxon>Negativicutes</taxon>
        <taxon>Acidaminococcales</taxon>
        <taxon>Acidaminococcaceae</taxon>
        <taxon>Succiniclasticum</taxon>
    </lineage>
</organism>
<proteinExistence type="predicted"/>
<feature type="chain" id="PRO_5038704527" evidence="2">
    <location>
        <begin position="27"/>
        <end position="143"/>
    </location>
</feature>
<name>A0A1I2BVS8_9FIRM</name>
<dbReference type="AlphaFoldDB" id="A0A1I2BVS8"/>
<reference evidence="3 4" key="1">
    <citation type="submission" date="2016-10" db="EMBL/GenBank/DDBJ databases">
        <authorList>
            <person name="de Groot N.N."/>
        </authorList>
    </citation>
    <scope>NUCLEOTIDE SEQUENCE [LARGE SCALE GENOMIC DNA]</scope>
    <source>
        <strain evidence="3 4">DSM 9236</strain>
    </source>
</reference>